<accession>A0ACB0Z783</accession>
<comment type="caution">
    <text evidence="1">The sequence shown here is derived from an EMBL/GenBank/DDBJ whole genome shotgun (WGS) entry which is preliminary data.</text>
</comment>
<sequence>MDYLLDRYIFDYLPFQISDDLKKSISSSSMSVVKYADWFCKTQDVWNFFENHFTFLAAEIFYFLLFAFTLIHAIRLGGRYIYTWLGISMLIFHQEYFQLGKPQYDFQWHSQGLLSFCGGRIPISRVLGVRHVAIYSAVIFSERVITLPPREYSSILEHLAYFNFYFIQSFAASILVNLVKLFILLSFFFKALIIKLPYDFLGTYFLWWTWDYGNPLIQEKIYGVPWIAFAHDASLISAFVSVLNLTRHFAAEETYDWKKFVEEFLMVALSARVAFLFFTLISTNIVIFGFFLSIRTMVLIAISVQIFMVIDAILTYEKHSFNPYWFDELSFVVCIHFIFLMLLVVFYNPIYVVSRGFHQPIGPCQEKSPLVREELGLEMGKLGLGKLFSFSTVKIFSLNFKIFPLKKLDKSTYFCLNGTGSEYFDFHCVPGGKPVIDDDIVEWYTICGKESNYDYQWEYIYLIWYFFLIFWGILCPANKGRDENSLKRFLKKLKYFCKPQLNFFIYFSFSSIFFDYPHLFF</sequence>
<gene>
    <name evidence="1" type="ORF">MENTE1834_LOCUS21550</name>
</gene>
<organism evidence="1 2">
    <name type="scientific">Meloidogyne enterolobii</name>
    <name type="common">Root-knot nematode worm</name>
    <name type="synonym">Meloidogyne mayaguensis</name>
    <dbReference type="NCBI Taxonomy" id="390850"/>
    <lineage>
        <taxon>Eukaryota</taxon>
        <taxon>Metazoa</taxon>
        <taxon>Ecdysozoa</taxon>
        <taxon>Nematoda</taxon>
        <taxon>Chromadorea</taxon>
        <taxon>Rhabditida</taxon>
        <taxon>Tylenchina</taxon>
        <taxon>Tylenchomorpha</taxon>
        <taxon>Tylenchoidea</taxon>
        <taxon>Meloidogynidae</taxon>
        <taxon>Meloidogyninae</taxon>
        <taxon>Meloidogyne</taxon>
    </lineage>
</organism>
<name>A0ACB0Z783_MELEN</name>
<evidence type="ECO:0000313" key="2">
    <source>
        <dbReference type="Proteomes" id="UP001497535"/>
    </source>
</evidence>
<dbReference type="EMBL" id="CAVMJV010000027">
    <property type="protein sequence ID" value="CAK5074784.1"/>
    <property type="molecule type" value="Genomic_DNA"/>
</dbReference>
<reference evidence="1" key="1">
    <citation type="submission" date="2023-11" db="EMBL/GenBank/DDBJ databases">
        <authorList>
            <person name="Poullet M."/>
        </authorList>
    </citation>
    <scope>NUCLEOTIDE SEQUENCE</scope>
    <source>
        <strain evidence="1">E1834</strain>
    </source>
</reference>
<evidence type="ECO:0000313" key="1">
    <source>
        <dbReference type="EMBL" id="CAK5074784.1"/>
    </source>
</evidence>
<keyword evidence="2" id="KW-1185">Reference proteome</keyword>
<protein>
    <submittedName>
        <fullName evidence="1">Uncharacterized protein</fullName>
    </submittedName>
</protein>
<dbReference type="Proteomes" id="UP001497535">
    <property type="component" value="Unassembled WGS sequence"/>
</dbReference>
<proteinExistence type="predicted"/>